<keyword evidence="2" id="KW-1185">Reference proteome</keyword>
<evidence type="ECO:0000313" key="1">
    <source>
        <dbReference type="EMBL" id="OBK18682.1"/>
    </source>
</evidence>
<accession>A0A1A3NE50</accession>
<dbReference type="EMBL" id="LZLQ01000024">
    <property type="protein sequence ID" value="OBK18682.1"/>
    <property type="molecule type" value="Genomic_DNA"/>
</dbReference>
<dbReference type="Proteomes" id="UP000093629">
    <property type="component" value="Unassembled WGS sequence"/>
</dbReference>
<proteinExistence type="predicted"/>
<sequence length="71" mass="7676">MDTGGLTGIAPHVTGHARAKDGTLLRVDCERGIGWVATHYDLTLRVIQQVVGSDEEVHRIAARWARGSEAP</sequence>
<dbReference type="AlphaFoldDB" id="A0A1A3NE50"/>
<protein>
    <submittedName>
        <fullName evidence="1">Uncharacterized protein</fullName>
    </submittedName>
</protein>
<reference evidence="1 2" key="1">
    <citation type="submission" date="2016-06" db="EMBL/GenBank/DDBJ databases">
        <authorList>
            <person name="Kjaerup R.B."/>
            <person name="Dalgaard T.S."/>
            <person name="Juul-Madsen H.R."/>
        </authorList>
    </citation>
    <scope>NUCLEOTIDE SEQUENCE [LARGE SCALE GENOMIC DNA]</scope>
    <source>
        <strain evidence="1 2">1245139.5</strain>
    </source>
</reference>
<comment type="caution">
    <text evidence="1">The sequence shown here is derived from an EMBL/GenBank/DDBJ whole genome shotgun (WGS) entry which is preliminary data.</text>
</comment>
<name>A0A1A3NE50_MYCAS</name>
<evidence type="ECO:0000313" key="2">
    <source>
        <dbReference type="Proteomes" id="UP000093629"/>
    </source>
</evidence>
<gene>
    <name evidence="1" type="ORF">A5636_02065</name>
</gene>
<organism evidence="1 2">
    <name type="scientific">Mycobacterium asiaticum</name>
    <dbReference type="NCBI Taxonomy" id="1790"/>
    <lineage>
        <taxon>Bacteria</taxon>
        <taxon>Bacillati</taxon>
        <taxon>Actinomycetota</taxon>
        <taxon>Actinomycetes</taxon>
        <taxon>Mycobacteriales</taxon>
        <taxon>Mycobacteriaceae</taxon>
        <taxon>Mycobacterium</taxon>
    </lineage>
</organism>